<dbReference type="AlphaFoldDB" id="A0A369J709"/>
<evidence type="ECO:0000313" key="2">
    <source>
        <dbReference type="Proteomes" id="UP000076154"/>
    </source>
</evidence>
<name>A0A369J709_HYPMA</name>
<evidence type="ECO:0000313" key="1">
    <source>
        <dbReference type="EMBL" id="RDB14646.1"/>
    </source>
</evidence>
<keyword evidence="2" id="KW-1185">Reference proteome</keyword>
<gene>
    <name evidence="1" type="ORF">Hypma_016366</name>
</gene>
<organism evidence="1 2">
    <name type="scientific">Hypsizygus marmoreus</name>
    <name type="common">White beech mushroom</name>
    <name type="synonym">Agaricus marmoreus</name>
    <dbReference type="NCBI Taxonomy" id="39966"/>
    <lineage>
        <taxon>Eukaryota</taxon>
        <taxon>Fungi</taxon>
        <taxon>Dikarya</taxon>
        <taxon>Basidiomycota</taxon>
        <taxon>Agaricomycotina</taxon>
        <taxon>Agaricomycetes</taxon>
        <taxon>Agaricomycetidae</taxon>
        <taxon>Agaricales</taxon>
        <taxon>Tricholomatineae</taxon>
        <taxon>Lyophyllaceae</taxon>
        <taxon>Hypsizygus</taxon>
    </lineage>
</organism>
<proteinExistence type="predicted"/>
<sequence>MNVVSLPILSALINFSSRLGSFDFWVRDIRVLHGFLLRPLPFPLLDSLIIRVLKRLPNRREHWSPHDHSLDWTVFSNPERLRSVTLDVDEITVRQLILPSTMTELDLRGTGIFTPRFLTIVQACPHMKRGVFFVEPTLPVSLNGELLFEGFKLPNLRRFVLASLRNVPLFSWTIPLATRTLSDYITPGSLRSLVLAQVPVSNEDLLAFLVLTPKLADLRIDLDVNLTHGVQFLPDLSHLKELITLTIAIQPNIDASSRSPFSEDVFLDMITSRLIPGMRVSPLQSIHLFVYHAWRQWVDASLRSLLSRCSENHQNNPKLNITMDMVLPPFWLSRNVRA</sequence>
<protein>
    <recommendedName>
        <fullName evidence="3">F-box domain-containing protein</fullName>
    </recommendedName>
</protein>
<reference evidence="1" key="1">
    <citation type="submission" date="2018-04" db="EMBL/GenBank/DDBJ databases">
        <title>Whole genome sequencing of Hypsizygus marmoreus.</title>
        <authorList>
            <person name="Choi I.-G."/>
            <person name="Min B."/>
            <person name="Kim J.-G."/>
            <person name="Kim S."/>
            <person name="Oh Y.-L."/>
            <person name="Kong W.-S."/>
            <person name="Park H."/>
            <person name="Jeong J."/>
            <person name="Song E.-S."/>
        </authorList>
    </citation>
    <scope>NUCLEOTIDE SEQUENCE [LARGE SCALE GENOMIC DNA]</scope>
    <source>
        <strain evidence="1">51987-8</strain>
    </source>
</reference>
<comment type="caution">
    <text evidence="1">The sequence shown here is derived from an EMBL/GenBank/DDBJ whole genome shotgun (WGS) entry which is preliminary data.</text>
</comment>
<evidence type="ECO:0008006" key="3">
    <source>
        <dbReference type="Google" id="ProtNLM"/>
    </source>
</evidence>
<dbReference type="Proteomes" id="UP000076154">
    <property type="component" value="Unassembled WGS sequence"/>
</dbReference>
<dbReference type="InParanoid" id="A0A369J709"/>
<dbReference type="EMBL" id="LUEZ02000096">
    <property type="protein sequence ID" value="RDB14646.1"/>
    <property type="molecule type" value="Genomic_DNA"/>
</dbReference>
<accession>A0A369J709</accession>